<feature type="domain" description="PDZ" evidence="1">
    <location>
        <begin position="270"/>
        <end position="313"/>
    </location>
</feature>
<dbReference type="SMART" id="SM00228">
    <property type="entry name" value="PDZ"/>
    <property type="match status" value="1"/>
</dbReference>
<name>A0A518BPD1_9BACT</name>
<dbReference type="AlphaFoldDB" id="A0A518BPD1"/>
<organism evidence="2 3">
    <name type="scientific">Engelhardtia mirabilis</name>
    <dbReference type="NCBI Taxonomy" id="2528011"/>
    <lineage>
        <taxon>Bacteria</taxon>
        <taxon>Pseudomonadati</taxon>
        <taxon>Planctomycetota</taxon>
        <taxon>Planctomycetia</taxon>
        <taxon>Planctomycetia incertae sedis</taxon>
        <taxon>Engelhardtia</taxon>
    </lineage>
</organism>
<evidence type="ECO:0000259" key="1">
    <source>
        <dbReference type="PROSITE" id="PS50106"/>
    </source>
</evidence>
<evidence type="ECO:0000313" key="3">
    <source>
        <dbReference type="Proteomes" id="UP000316921"/>
    </source>
</evidence>
<dbReference type="InterPro" id="IPR001478">
    <property type="entry name" value="PDZ"/>
</dbReference>
<gene>
    <name evidence="2" type="ORF">Pla133_38960</name>
</gene>
<dbReference type="KEGG" id="pbap:Pla133_38960"/>
<dbReference type="Proteomes" id="UP000316921">
    <property type="component" value="Chromosome"/>
</dbReference>
<sequence length="339" mass="37550">MSISTVKAVLWVANLGALGTLGYTLYDWTQTEGEKLTAQVTRQMQQDLLDDIPRPEPPKQDIYPYERVEANFFALEWTGKEPPPVVVDKPVDPGTPAKVKATPIADILKVLYLQVDTTAPQHSVALVKYKLAALTSRFKEPVNLYIGDTLPSPQNGWIVDSMTEEGVVFRRVSEDDDEEPQTARPARASDGDLIVEVGEDGAMMPVREFIPAAREGFVPTRPQRTIERSPNNFVFGDEDLVAINENYLEILSNEVRHRPYRDPRTGTWSGVEILSVTPGSIAAQHGAKSGDVIKSINGTPVNSVQEAIQYVKNNADAYDVWTVVVENSGKTRTVTYQKP</sequence>
<protein>
    <recommendedName>
        <fullName evidence="1">PDZ domain-containing protein</fullName>
    </recommendedName>
</protein>
<dbReference type="SUPFAM" id="SSF50156">
    <property type="entry name" value="PDZ domain-like"/>
    <property type="match status" value="1"/>
</dbReference>
<dbReference type="EMBL" id="CP036287">
    <property type="protein sequence ID" value="QDU68793.1"/>
    <property type="molecule type" value="Genomic_DNA"/>
</dbReference>
<dbReference type="InterPro" id="IPR036034">
    <property type="entry name" value="PDZ_sf"/>
</dbReference>
<accession>A0A518BPD1</accession>
<dbReference type="Gene3D" id="2.30.42.10">
    <property type="match status" value="1"/>
</dbReference>
<keyword evidence="3" id="KW-1185">Reference proteome</keyword>
<evidence type="ECO:0000313" key="2">
    <source>
        <dbReference type="EMBL" id="QDU68793.1"/>
    </source>
</evidence>
<dbReference type="PROSITE" id="PS50106">
    <property type="entry name" value="PDZ"/>
    <property type="match status" value="1"/>
</dbReference>
<proteinExistence type="predicted"/>
<dbReference type="Pfam" id="PF17820">
    <property type="entry name" value="PDZ_6"/>
    <property type="match status" value="1"/>
</dbReference>
<reference evidence="2 3" key="1">
    <citation type="submission" date="2019-02" db="EMBL/GenBank/DDBJ databases">
        <title>Deep-cultivation of Planctomycetes and their phenomic and genomic characterization uncovers novel biology.</title>
        <authorList>
            <person name="Wiegand S."/>
            <person name="Jogler M."/>
            <person name="Boedeker C."/>
            <person name="Pinto D."/>
            <person name="Vollmers J."/>
            <person name="Rivas-Marin E."/>
            <person name="Kohn T."/>
            <person name="Peeters S.H."/>
            <person name="Heuer A."/>
            <person name="Rast P."/>
            <person name="Oberbeckmann S."/>
            <person name="Bunk B."/>
            <person name="Jeske O."/>
            <person name="Meyerdierks A."/>
            <person name="Storesund J.E."/>
            <person name="Kallscheuer N."/>
            <person name="Luecker S."/>
            <person name="Lage O.M."/>
            <person name="Pohl T."/>
            <person name="Merkel B.J."/>
            <person name="Hornburger P."/>
            <person name="Mueller R.-W."/>
            <person name="Bruemmer F."/>
            <person name="Labrenz M."/>
            <person name="Spormann A.M."/>
            <person name="Op den Camp H."/>
            <person name="Overmann J."/>
            <person name="Amann R."/>
            <person name="Jetten M.S.M."/>
            <person name="Mascher T."/>
            <person name="Medema M.H."/>
            <person name="Devos D.P."/>
            <person name="Kaster A.-K."/>
            <person name="Ovreas L."/>
            <person name="Rohde M."/>
            <person name="Galperin M.Y."/>
            <person name="Jogler C."/>
        </authorList>
    </citation>
    <scope>NUCLEOTIDE SEQUENCE [LARGE SCALE GENOMIC DNA]</scope>
    <source>
        <strain evidence="2 3">Pla133</strain>
    </source>
</reference>
<dbReference type="InterPro" id="IPR041489">
    <property type="entry name" value="PDZ_6"/>
</dbReference>
<dbReference type="RefSeq" id="WP_145068111.1">
    <property type="nucleotide sequence ID" value="NZ_CP036287.1"/>
</dbReference>